<dbReference type="Proteomes" id="UP000224854">
    <property type="component" value="Unassembled WGS sequence"/>
</dbReference>
<keyword evidence="2" id="KW-0472">Membrane</keyword>
<dbReference type="EMBL" id="NJEU01000205">
    <property type="protein sequence ID" value="PHH78905.1"/>
    <property type="molecule type" value="Genomic_DNA"/>
</dbReference>
<evidence type="ECO:0000313" key="4">
    <source>
        <dbReference type="Proteomes" id="UP000224854"/>
    </source>
</evidence>
<feature type="transmembrane region" description="Helical" evidence="2">
    <location>
        <begin position="59"/>
        <end position="77"/>
    </location>
</feature>
<evidence type="ECO:0000313" key="3">
    <source>
        <dbReference type="EMBL" id="PHH78905.1"/>
    </source>
</evidence>
<dbReference type="OrthoDB" id="5143477at2759"/>
<accession>A0A2C5ZAL3</accession>
<reference evidence="3 4" key="1">
    <citation type="submission" date="2017-06" db="EMBL/GenBank/DDBJ databases">
        <title>Ant-infecting Ophiocordyceps genomes reveal a high diversity of potential behavioral manipulation genes and a possible major role for enterotoxins.</title>
        <authorList>
            <person name="De Bekker C."/>
            <person name="Evans H.C."/>
            <person name="Brachmann A."/>
            <person name="Hughes D.P."/>
        </authorList>
    </citation>
    <scope>NUCLEOTIDE SEQUENCE [LARGE SCALE GENOMIC DNA]</scope>
    <source>
        <strain evidence="3 4">1348a</strain>
    </source>
</reference>
<keyword evidence="4" id="KW-1185">Reference proteome</keyword>
<organism evidence="3 4">
    <name type="scientific">Ophiocordyceps australis</name>
    <dbReference type="NCBI Taxonomy" id="1399860"/>
    <lineage>
        <taxon>Eukaryota</taxon>
        <taxon>Fungi</taxon>
        <taxon>Dikarya</taxon>
        <taxon>Ascomycota</taxon>
        <taxon>Pezizomycotina</taxon>
        <taxon>Sordariomycetes</taxon>
        <taxon>Hypocreomycetidae</taxon>
        <taxon>Hypocreales</taxon>
        <taxon>Ophiocordycipitaceae</taxon>
        <taxon>Ophiocordyceps</taxon>
    </lineage>
</organism>
<evidence type="ECO:0000256" key="1">
    <source>
        <dbReference type="SAM" id="MobiDB-lite"/>
    </source>
</evidence>
<evidence type="ECO:0000256" key="2">
    <source>
        <dbReference type="SAM" id="Phobius"/>
    </source>
</evidence>
<proteinExistence type="predicted"/>
<comment type="caution">
    <text evidence="3">The sequence shown here is derived from an EMBL/GenBank/DDBJ whole genome shotgun (WGS) entry which is preliminary data.</text>
</comment>
<keyword evidence="2" id="KW-0812">Transmembrane</keyword>
<name>A0A2C5ZAL3_9HYPO</name>
<protein>
    <submittedName>
        <fullName evidence="3">Uncharacterized protein</fullName>
    </submittedName>
</protein>
<feature type="region of interest" description="Disordered" evidence="1">
    <location>
        <begin position="1"/>
        <end position="54"/>
    </location>
</feature>
<gene>
    <name evidence="3" type="ORF">CDD82_2777</name>
</gene>
<sequence length="106" mass="11625">MALPRASSGLLRSRIPIRPVTPAPRFSRSRGLKDNLGGPYGQEPPPKNPSSLDAARRNWLPITGGLFAAALGYIYFWRDPPKAKDVPTIARQESEKMARAIDKKGS</sequence>
<keyword evidence="2" id="KW-1133">Transmembrane helix</keyword>
<dbReference type="AlphaFoldDB" id="A0A2C5ZAL3"/>